<organism evidence="1 2">
    <name type="scientific">Hydnum rufescens UP504</name>
    <dbReference type="NCBI Taxonomy" id="1448309"/>
    <lineage>
        <taxon>Eukaryota</taxon>
        <taxon>Fungi</taxon>
        <taxon>Dikarya</taxon>
        <taxon>Basidiomycota</taxon>
        <taxon>Agaricomycotina</taxon>
        <taxon>Agaricomycetes</taxon>
        <taxon>Cantharellales</taxon>
        <taxon>Hydnaceae</taxon>
        <taxon>Hydnum</taxon>
    </lineage>
</organism>
<sequence>MQVQEGHVGQLAQLGTTLVHTNNILLDRITHFDNLSKKINACNEESIHLYSYALASSQQIELTQSDKFSHIFSLAADIIRQEEELYSPIYTFHLHHCFARCLTNLLDVFADGSHFVSPLKCQPYAIEKYTRMVQEIQTKLCDKEWALLKLDPHPFELMDISGCNPISPPILPMQEEEEEDMIEVENEVEEW</sequence>
<accession>A0A9P6DNI7</accession>
<name>A0A9P6DNI7_9AGAM</name>
<dbReference type="Proteomes" id="UP000886523">
    <property type="component" value="Unassembled WGS sequence"/>
</dbReference>
<evidence type="ECO:0000313" key="2">
    <source>
        <dbReference type="Proteomes" id="UP000886523"/>
    </source>
</evidence>
<dbReference type="EMBL" id="MU129165">
    <property type="protein sequence ID" value="KAF9505223.1"/>
    <property type="molecule type" value="Genomic_DNA"/>
</dbReference>
<evidence type="ECO:0000313" key="1">
    <source>
        <dbReference type="EMBL" id="KAF9505223.1"/>
    </source>
</evidence>
<reference evidence="1" key="1">
    <citation type="journal article" date="2020" name="Nat. Commun.">
        <title>Large-scale genome sequencing of mycorrhizal fungi provides insights into the early evolution of symbiotic traits.</title>
        <authorList>
            <person name="Miyauchi S."/>
            <person name="Kiss E."/>
            <person name="Kuo A."/>
            <person name="Drula E."/>
            <person name="Kohler A."/>
            <person name="Sanchez-Garcia M."/>
            <person name="Morin E."/>
            <person name="Andreopoulos B."/>
            <person name="Barry K.W."/>
            <person name="Bonito G."/>
            <person name="Buee M."/>
            <person name="Carver A."/>
            <person name="Chen C."/>
            <person name="Cichocki N."/>
            <person name="Clum A."/>
            <person name="Culley D."/>
            <person name="Crous P.W."/>
            <person name="Fauchery L."/>
            <person name="Girlanda M."/>
            <person name="Hayes R.D."/>
            <person name="Keri Z."/>
            <person name="LaButti K."/>
            <person name="Lipzen A."/>
            <person name="Lombard V."/>
            <person name="Magnuson J."/>
            <person name="Maillard F."/>
            <person name="Murat C."/>
            <person name="Nolan M."/>
            <person name="Ohm R.A."/>
            <person name="Pangilinan J."/>
            <person name="Pereira M.F."/>
            <person name="Perotto S."/>
            <person name="Peter M."/>
            <person name="Pfister S."/>
            <person name="Riley R."/>
            <person name="Sitrit Y."/>
            <person name="Stielow J.B."/>
            <person name="Szollosi G."/>
            <person name="Zifcakova L."/>
            <person name="Stursova M."/>
            <person name="Spatafora J.W."/>
            <person name="Tedersoo L."/>
            <person name="Vaario L.M."/>
            <person name="Yamada A."/>
            <person name="Yan M."/>
            <person name="Wang P."/>
            <person name="Xu J."/>
            <person name="Bruns T."/>
            <person name="Baldrian P."/>
            <person name="Vilgalys R."/>
            <person name="Dunand C."/>
            <person name="Henrissat B."/>
            <person name="Grigoriev I.V."/>
            <person name="Hibbett D."/>
            <person name="Nagy L.G."/>
            <person name="Martin F.M."/>
        </authorList>
    </citation>
    <scope>NUCLEOTIDE SEQUENCE</scope>
    <source>
        <strain evidence="1">UP504</strain>
    </source>
</reference>
<proteinExistence type="predicted"/>
<dbReference type="AlphaFoldDB" id="A0A9P6DNI7"/>
<keyword evidence="2" id="KW-1185">Reference proteome</keyword>
<protein>
    <submittedName>
        <fullName evidence="1">Uncharacterized protein</fullName>
    </submittedName>
</protein>
<comment type="caution">
    <text evidence="1">The sequence shown here is derived from an EMBL/GenBank/DDBJ whole genome shotgun (WGS) entry which is preliminary data.</text>
</comment>
<gene>
    <name evidence="1" type="ORF">BS47DRAFT_1400584</name>
</gene>